<feature type="compositionally biased region" description="Polar residues" evidence="3">
    <location>
        <begin position="1025"/>
        <end position="1035"/>
    </location>
</feature>
<gene>
    <name evidence="5" type="ORF">AYI69_g7517</name>
</gene>
<feature type="compositionally biased region" description="Polar residues" evidence="3">
    <location>
        <begin position="1115"/>
        <end position="1134"/>
    </location>
</feature>
<feature type="domain" description="ELYS-like" evidence="4">
    <location>
        <begin position="495"/>
        <end position="714"/>
    </location>
</feature>
<feature type="region of interest" description="Disordered" evidence="3">
    <location>
        <begin position="1010"/>
        <end position="1035"/>
    </location>
</feature>
<comment type="subcellular location">
    <subcellularLocation>
        <location evidence="1">Nucleus</location>
    </subcellularLocation>
</comment>
<feature type="compositionally biased region" description="Low complexity" evidence="3">
    <location>
        <begin position="1163"/>
        <end position="1172"/>
    </location>
</feature>
<evidence type="ECO:0000256" key="1">
    <source>
        <dbReference type="ARBA" id="ARBA00004123"/>
    </source>
</evidence>
<dbReference type="EMBL" id="LSSM01003658">
    <property type="protein sequence ID" value="OMJ17194.1"/>
    <property type="molecule type" value="Genomic_DNA"/>
</dbReference>
<dbReference type="InterPro" id="IPR025151">
    <property type="entry name" value="ELYS_dom"/>
</dbReference>
<feature type="non-terminal residue" evidence="5">
    <location>
        <position position="1"/>
    </location>
</feature>
<dbReference type="AlphaFoldDB" id="A0A1R1XRH2"/>
<keyword evidence="6" id="KW-1185">Reference proteome</keyword>
<name>A0A1R1XRH2_9FUNG</name>
<evidence type="ECO:0000313" key="5">
    <source>
        <dbReference type="EMBL" id="OMJ17194.1"/>
    </source>
</evidence>
<feature type="region of interest" description="Disordered" evidence="3">
    <location>
        <begin position="914"/>
        <end position="933"/>
    </location>
</feature>
<accession>A0A1R1XRH2</accession>
<evidence type="ECO:0000256" key="2">
    <source>
        <dbReference type="ARBA" id="ARBA00023242"/>
    </source>
</evidence>
<feature type="region of interest" description="Disordered" evidence="3">
    <location>
        <begin position="1115"/>
        <end position="1172"/>
    </location>
</feature>
<proteinExistence type="predicted"/>
<comment type="caution">
    <text evidence="5">The sequence shown here is derived from an EMBL/GenBank/DDBJ whole genome shotgun (WGS) entry which is preliminary data.</text>
</comment>
<keyword evidence="2" id="KW-0539">Nucleus</keyword>
<dbReference type="GO" id="GO:0005634">
    <property type="term" value="C:nucleus"/>
    <property type="evidence" value="ECO:0007669"/>
    <property type="project" value="UniProtKB-SubCell"/>
</dbReference>
<sequence>ATDFTMVYLCNPLDSGLLSRVKNGYLKAFSPNDPSSAHYTFSYTADRIKIDFLPFISASKQSLPPIDKSRFFDSSPNAEIAFVREAFINNQACLFIAVSFFEQDLNPFPSESRDKYYGFYKYSIFSDQITQLGFELKNLIDFTVAGPLPAHDDSTDDSLSQNWVIFAGTIEGDIISMPINIRIDDIVAYNQDMIQLIKLESEDKISFVQTDNSYIFNGKILLLMATNLAKTIILEYTYSPSIHFIIRSTIESPSHSNALFQASLTLIPNNSKESSEKTINVFDVVGLASSFYILTCYYNSDSSSNPDDKYMARLYKVFLNNKKNSIWKNSLVAENMLSSGPSSSLIGILPIESSATVKSIDLLSINLKKSTSNYLISNQSTYTVETWSAVGPKLKNTSTTDFSINLGSKISSFIAHKDSTILEILDSNSTIYSFKLNDRTNALIKPEDSKSDLTNESFSSTAGIDRISKYLKSFENLDAWSMLLKKNRQHVGGELFIDRMLLAAGISNGRELYPPTSYSAIKKLILQIYSSQLDMLKINSLLFYLLLDYDLLASSNQNLQLSSSFAVDTQLPSHFQLLVRGYWCLDNSFVDAGLLLLSDLTVEADWAREIIYVACLSGSYKNARIFLDTVRPTVDEFGRDSMLILRVYLNTLYVEDAFWFIRNVSNGSNSNSISDDLLDSMFEFCLGNKAASSKLLHLPLNSREQNKLYHFCCHNTDSFVINSSSDPKEKIINFIRSLSLLTKYLINNGSFIEAVMTIEILLSIKKLLESINLLDNSDNSGNDALKGNSYSSMEICDDDSLLSSSIKTKNTNESSPNTNVLSNKFYLKLEALKLNLNNLLSNSQREIVKMLGILGGFNDNIEEYYGSSIDEFNSKTLGPDLFYYIFPKPTDLESNEDQKSFAIPSLSNDVDIASGNKDISESNQKGAVSSTPKQKHILNNKLTKSYKRQLTPHQTLLRAVIKNSIYDSPTELSPTNMVSSAKKSNFSFSHNLEPGNSVDKLVKDNRVKKNIPSPSLWRNAKRTPNRSLTGSKLITDNENSFGTMMNNSTKANPTYGLLISKNTGAVDENFSSYQSRNADTSIPSLHHHYQHATVGQKRAVGFEARAGSQIAQIQSRAANNTSETCSTGNQNHQPSGIFGNARNSNSIPHQGIDDSPYKKKYKSTPYPNRSRQ</sequence>
<dbReference type="Proteomes" id="UP000187429">
    <property type="component" value="Unassembled WGS sequence"/>
</dbReference>
<dbReference type="Pfam" id="PF13934">
    <property type="entry name" value="ELYS"/>
    <property type="match status" value="1"/>
</dbReference>
<evidence type="ECO:0000313" key="6">
    <source>
        <dbReference type="Proteomes" id="UP000187429"/>
    </source>
</evidence>
<dbReference type="OrthoDB" id="5563702at2759"/>
<evidence type="ECO:0000259" key="4">
    <source>
        <dbReference type="Pfam" id="PF13934"/>
    </source>
</evidence>
<evidence type="ECO:0000256" key="3">
    <source>
        <dbReference type="SAM" id="MobiDB-lite"/>
    </source>
</evidence>
<organism evidence="5 6">
    <name type="scientific">Smittium culicis</name>
    <dbReference type="NCBI Taxonomy" id="133412"/>
    <lineage>
        <taxon>Eukaryota</taxon>
        <taxon>Fungi</taxon>
        <taxon>Fungi incertae sedis</taxon>
        <taxon>Zoopagomycota</taxon>
        <taxon>Kickxellomycotina</taxon>
        <taxon>Harpellomycetes</taxon>
        <taxon>Harpellales</taxon>
        <taxon>Legeriomycetaceae</taxon>
        <taxon>Smittium</taxon>
    </lineage>
</organism>
<reference evidence="6" key="1">
    <citation type="submission" date="2017-01" db="EMBL/GenBank/DDBJ databases">
        <authorList>
            <person name="Wang Y."/>
            <person name="White M."/>
            <person name="Kvist S."/>
            <person name="Moncalvo J.-M."/>
        </authorList>
    </citation>
    <scope>NUCLEOTIDE SEQUENCE [LARGE SCALE GENOMIC DNA]</scope>
    <source>
        <strain evidence="6">ID-206-W2</strain>
    </source>
</reference>
<feature type="compositionally biased region" description="Polar residues" evidence="3">
    <location>
        <begin position="921"/>
        <end position="932"/>
    </location>
</feature>
<protein>
    <recommendedName>
        <fullName evidence="4">ELYS-like domain-containing protein</fullName>
    </recommendedName>
</protein>